<feature type="transmembrane region" description="Helical" evidence="8">
    <location>
        <begin position="279"/>
        <end position="301"/>
    </location>
</feature>
<dbReference type="PANTHER" id="PTHR30472">
    <property type="entry name" value="FERRIC ENTEROBACTIN TRANSPORT SYSTEM PERMEASE PROTEIN"/>
    <property type="match status" value="1"/>
</dbReference>
<evidence type="ECO:0000256" key="6">
    <source>
        <dbReference type="ARBA" id="ARBA00022989"/>
    </source>
</evidence>
<proteinExistence type="inferred from homology"/>
<dbReference type="GO" id="GO:0033214">
    <property type="term" value="P:siderophore-iron import into cell"/>
    <property type="evidence" value="ECO:0007669"/>
    <property type="project" value="TreeGrafter"/>
</dbReference>
<feature type="transmembrane region" description="Helical" evidence="8">
    <location>
        <begin position="95"/>
        <end position="115"/>
    </location>
</feature>
<feature type="transmembrane region" description="Helical" evidence="8">
    <location>
        <begin position="197"/>
        <end position="219"/>
    </location>
</feature>
<protein>
    <submittedName>
        <fullName evidence="9">Ferrichrome ABC transporter permease</fullName>
    </submittedName>
</protein>
<dbReference type="PANTHER" id="PTHR30472:SF58">
    <property type="entry name" value="IRON(3+)-HYDROXAMATE IMPORT SYSTEM PERMEASE PROTEIN FHUB"/>
    <property type="match status" value="1"/>
</dbReference>
<evidence type="ECO:0000256" key="4">
    <source>
        <dbReference type="ARBA" id="ARBA00022475"/>
    </source>
</evidence>
<keyword evidence="7 8" id="KW-0472">Membrane</keyword>
<dbReference type="InterPro" id="IPR000522">
    <property type="entry name" value="ABC_transptr_permease_BtuC"/>
</dbReference>
<dbReference type="Pfam" id="PF01032">
    <property type="entry name" value="FecCD"/>
    <property type="match status" value="1"/>
</dbReference>
<comment type="subcellular location">
    <subcellularLocation>
        <location evidence="1">Cell membrane</location>
        <topology evidence="1">Multi-pass membrane protein</topology>
    </subcellularLocation>
</comment>
<keyword evidence="6 8" id="KW-1133">Transmembrane helix</keyword>
<keyword evidence="5 8" id="KW-0812">Transmembrane</keyword>
<organism evidence="9 10">
    <name type="scientific">Paenibacillus antibioticophila</name>
    <dbReference type="NCBI Taxonomy" id="1274374"/>
    <lineage>
        <taxon>Bacteria</taxon>
        <taxon>Bacillati</taxon>
        <taxon>Bacillota</taxon>
        <taxon>Bacilli</taxon>
        <taxon>Bacillales</taxon>
        <taxon>Paenibacillaceae</taxon>
        <taxon>Paenibacillus</taxon>
    </lineage>
</organism>
<evidence type="ECO:0000313" key="10">
    <source>
        <dbReference type="Proteomes" id="UP000681162"/>
    </source>
</evidence>
<dbReference type="GO" id="GO:0005886">
    <property type="term" value="C:plasma membrane"/>
    <property type="evidence" value="ECO:0007669"/>
    <property type="project" value="UniProtKB-SubCell"/>
</dbReference>
<evidence type="ECO:0000256" key="7">
    <source>
        <dbReference type="ARBA" id="ARBA00023136"/>
    </source>
</evidence>
<feature type="transmembrane region" description="Helical" evidence="8">
    <location>
        <begin position="308"/>
        <end position="328"/>
    </location>
</feature>
<evidence type="ECO:0000256" key="2">
    <source>
        <dbReference type="ARBA" id="ARBA00007935"/>
    </source>
</evidence>
<dbReference type="AlphaFoldDB" id="A0A919XUV0"/>
<dbReference type="InterPro" id="IPR037294">
    <property type="entry name" value="ABC_BtuC-like"/>
</dbReference>
<comment type="similarity">
    <text evidence="2">Belongs to the binding-protein-dependent transport system permease family. FecCD subfamily.</text>
</comment>
<dbReference type="FunFam" id="1.10.3470.10:FF:000001">
    <property type="entry name" value="Vitamin B12 ABC transporter permease BtuC"/>
    <property type="match status" value="1"/>
</dbReference>
<feature type="transmembrane region" description="Helical" evidence="8">
    <location>
        <begin position="153"/>
        <end position="177"/>
    </location>
</feature>
<feature type="transmembrane region" description="Helical" evidence="8">
    <location>
        <begin position="66"/>
        <end position="83"/>
    </location>
</feature>
<evidence type="ECO:0000256" key="5">
    <source>
        <dbReference type="ARBA" id="ARBA00022692"/>
    </source>
</evidence>
<dbReference type="Proteomes" id="UP000681162">
    <property type="component" value="Unassembled WGS sequence"/>
</dbReference>
<evidence type="ECO:0000256" key="8">
    <source>
        <dbReference type="SAM" id="Phobius"/>
    </source>
</evidence>
<name>A0A919XUV0_9BACL</name>
<evidence type="ECO:0000313" key="9">
    <source>
        <dbReference type="EMBL" id="GIO37072.1"/>
    </source>
</evidence>
<feature type="transmembrane region" description="Helical" evidence="8">
    <location>
        <begin position="121"/>
        <end position="141"/>
    </location>
</feature>
<dbReference type="GO" id="GO:0022857">
    <property type="term" value="F:transmembrane transporter activity"/>
    <property type="evidence" value="ECO:0007669"/>
    <property type="project" value="InterPro"/>
</dbReference>
<feature type="transmembrane region" description="Helical" evidence="8">
    <location>
        <begin position="7"/>
        <end position="34"/>
    </location>
</feature>
<accession>A0A919XUV0</accession>
<keyword evidence="3" id="KW-0813">Transport</keyword>
<sequence length="336" mass="35371">MLQRRRVAIATITSIAGLAAILVSIVLSVILGYADIKLQVIWDALFHFDPANREHLVIQTIRLPRVFAAGIVGASFAVAGAMMQGMTRNPLADSSLLGINAGAGLVLALSFAYLTNVSYNFILLLAIFGASIGAALIYGIGVAGKNNSSSLRLVLAGAAITALFNGLNEGLSLYFGIGQNIAFWYASGVSRVTWSQILYVTPWFVAGLVCALVLSRSVTILSIGEDNARSLGLKIGQLKLVIAVVVLVLAGISVALVGGVGFVGLIVPHLVRKLVGQDYRLVIPCSAVLGALLVILADLFARTLNPPFEIPLSAVTAALGVPFFLYLVRKGGRMER</sequence>
<comment type="caution">
    <text evidence="9">The sequence shown here is derived from an EMBL/GenBank/DDBJ whole genome shotgun (WGS) entry which is preliminary data.</text>
</comment>
<reference evidence="9 10" key="1">
    <citation type="submission" date="2021-03" db="EMBL/GenBank/DDBJ databases">
        <title>Antimicrobial resistance genes in bacteria isolated from Japanese honey, and their potential for conferring macrolide and lincosamide resistance in the American foulbrood pathogen Paenibacillus larvae.</title>
        <authorList>
            <person name="Okamoto M."/>
            <person name="Kumagai M."/>
            <person name="Kanamori H."/>
            <person name="Takamatsu D."/>
        </authorList>
    </citation>
    <scope>NUCLEOTIDE SEQUENCE [LARGE SCALE GENOMIC DNA]</scope>
    <source>
        <strain evidence="9 10">J41TS12</strain>
    </source>
</reference>
<dbReference type="CDD" id="cd06550">
    <property type="entry name" value="TM_ABC_iron-siderophores_like"/>
    <property type="match status" value="1"/>
</dbReference>
<keyword evidence="4" id="KW-1003">Cell membrane</keyword>
<dbReference type="RefSeq" id="WP_212939385.1">
    <property type="nucleotide sequence ID" value="NZ_BORR01000006.1"/>
</dbReference>
<evidence type="ECO:0000256" key="1">
    <source>
        <dbReference type="ARBA" id="ARBA00004651"/>
    </source>
</evidence>
<dbReference type="SUPFAM" id="SSF81345">
    <property type="entry name" value="ABC transporter involved in vitamin B12 uptake, BtuC"/>
    <property type="match status" value="1"/>
</dbReference>
<gene>
    <name evidence="9" type="primary">fhuB_2</name>
    <name evidence="9" type="ORF">J41TS12_19330</name>
</gene>
<dbReference type="EMBL" id="BORR01000006">
    <property type="protein sequence ID" value="GIO37072.1"/>
    <property type="molecule type" value="Genomic_DNA"/>
</dbReference>
<keyword evidence="10" id="KW-1185">Reference proteome</keyword>
<dbReference type="Gene3D" id="1.10.3470.10">
    <property type="entry name" value="ABC transporter involved in vitamin B12 uptake, BtuC"/>
    <property type="match status" value="1"/>
</dbReference>
<feature type="transmembrane region" description="Helical" evidence="8">
    <location>
        <begin position="240"/>
        <end position="267"/>
    </location>
</feature>
<evidence type="ECO:0000256" key="3">
    <source>
        <dbReference type="ARBA" id="ARBA00022448"/>
    </source>
</evidence>